<feature type="compositionally biased region" description="Low complexity" evidence="1">
    <location>
        <begin position="44"/>
        <end position="53"/>
    </location>
</feature>
<proteinExistence type="predicted"/>
<dbReference type="Proteomes" id="UP000184471">
    <property type="component" value="Unassembled WGS sequence"/>
</dbReference>
<dbReference type="OrthoDB" id="5193757at2"/>
<dbReference type="RefSeq" id="WP_139253012.1">
    <property type="nucleotide sequence ID" value="NZ_FQVX01000003.1"/>
</dbReference>
<feature type="transmembrane region" description="Helical" evidence="2">
    <location>
        <begin position="270"/>
        <end position="289"/>
    </location>
</feature>
<feature type="transmembrane region" description="Helical" evidence="2">
    <location>
        <begin position="100"/>
        <end position="122"/>
    </location>
</feature>
<feature type="region of interest" description="Disordered" evidence="1">
    <location>
        <begin position="1"/>
        <end position="53"/>
    </location>
</feature>
<feature type="compositionally biased region" description="Basic and acidic residues" evidence="1">
    <location>
        <begin position="1"/>
        <end position="14"/>
    </location>
</feature>
<feature type="transmembrane region" description="Helical" evidence="2">
    <location>
        <begin position="129"/>
        <end position="149"/>
    </location>
</feature>
<keyword evidence="2" id="KW-0812">Transmembrane</keyword>
<feature type="transmembrane region" description="Helical" evidence="2">
    <location>
        <begin position="177"/>
        <end position="198"/>
    </location>
</feature>
<evidence type="ECO:0000256" key="2">
    <source>
        <dbReference type="SAM" id="Phobius"/>
    </source>
</evidence>
<gene>
    <name evidence="3" type="ORF">SAMN05444351_3385</name>
</gene>
<feature type="transmembrane region" description="Helical" evidence="2">
    <location>
        <begin position="69"/>
        <end position="88"/>
    </location>
</feature>
<feature type="compositionally biased region" description="Low complexity" evidence="1">
    <location>
        <begin position="15"/>
        <end position="25"/>
    </location>
</feature>
<keyword evidence="2" id="KW-1133">Transmembrane helix</keyword>
<reference evidence="3 4" key="1">
    <citation type="submission" date="2016-11" db="EMBL/GenBank/DDBJ databases">
        <authorList>
            <person name="Jaros S."/>
            <person name="Januszkiewicz K."/>
            <person name="Wedrychowicz H."/>
        </authorList>
    </citation>
    <scope>NUCLEOTIDE SEQUENCE [LARGE SCALE GENOMIC DNA]</scope>
    <source>
        <strain evidence="3 4">DSM 45408</strain>
    </source>
</reference>
<sequence length="357" mass="35281">MAGRDRSARDDRTRGATARRAASADGPGRRGTGNRPAGDRRTPRTPAAPVPADGLVVGDVPPVARAAGVALVLAGLAGIAALFPSYLVVGGQELVLGRGLGAVLVGLLVPVASIAVGAGLAAGRVPRLGLAYAGVGGALALGSLLIEVYRGSSSTVRPGIEVLAGERVLTSSVTTGAGWWLSVAALALTVLAGALAAASWGRTVMEDRGALDPARPGLAGAAVLLGVLTVLCLALPAADVPDRLVDDPSTGLEVVVEQQGPQALLERPGLALLGGLLLAGAVVLASVLAPSLRPRLAAVGGLLAVAVTVLAAALAGLRDAVTSDDLEWTVPGAGLLAAGLGYALLTVLAWRLRRAAA</sequence>
<keyword evidence="2" id="KW-0472">Membrane</keyword>
<organism evidence="3 4">
    <name type="scientific">Geodermatophilus nigrescens</name>
    <dbReference type="NCBI Taxonomy" id="1070870"/>
    <lineage>
        <taxon>Bacteria</taxon>
        <taxon>Bacillati</taxon>
        <taxon>Actinomycetota</taxon>
        <taxon>Actinomycetes</taxon>
        <taxon>Geodermatophilales</taxon>
        <taxon>Geodermatophilaceae</taxon>
        <taxon>Geodermatophilus</taxon>
    </lineage>
</organism>
<dbReference type="EMBL" id="FQVX01000003">
    <property type="protein sequence ID" value="SHG83691.1"/>
    <property type="molecule type" value="Genomic_DNA"/>
</dbReference>
<accession>A0A1M5N2C8</accession>
<name>A0A1M5N2C8_9ACTN</name>
<evidence type="ECO:0000313" key="4">
    <source>
        <dbReference type="Proteomes" id="UP000184471"/>
    </source>
</evidence>
<feature type="transmembrane region" description="Helical" evidence="2">
    <location>
        <begin position="218"/>
        <end position="238"/>
    </location>
</feature>
<keyword evidence="4" id="KW-1185">Reference proteome</keyword>
<protein>
    <submittedName>
        <fullName evidence="3">Uncharacterized protein</fullName>
    </submittedName>
</protein>
<feature type="transmembrane region" description="Helical" evidence="2">
    <location>
        <begin position="296"/>
        <end position="316"/>
    </location>
</feature>
<evidence type="ECO:0000313" key="3">
    <source>
        <dbReference type="EMBL" id="SHG83691.1"/>
    </source>
</evidence>
<evidence type="ECO:0000256" key="1">
    <source>
        <dbReference type="SAM" id="MobiDB-lite"/>
    </source>
</evidence>
<dbReference type="AlphaFoldDB" id="A0A1M5N2C8"/>
<dbReference type="STRING" id="1070870.SAMN05444351_3385"/>
<feature type="transmembrane region" description="Helical" evidence="2">
    <location>
        <begin position="328"/>
        <end position="350"/>
    </location>
</feature>